<gene>
    <name evidence="5" type="ORF">Bccel_1666</name>
</gene>
<dbReference type="OrthoDB" id="9791837at2"/>
<reference evidence="6" key="1">
    <citation type="submission" date="2015-07" db="EMBL/GenBank/DDBJ databases">
        <title>Near-Complete Genome Sequence of the Cellulolytic Bacterium Bacteroides (Pseudobacteroides) cellulosolvens ATCC 35603.</title>
        <authorList>
            <person name="Dassa B."/>
            <person name="Utturkar S.M."/>
            <person name="Klingeman D.M."/>
            <person name="Hurt R.A."/>
            <person name="Keller M."/>
            <person name="Xu J."/>
            <person name="Reddy Y.H.K."/>
            <person name="Borovok I."/>
            <person name="Grinberg I.R."/>
            <person name="Lamed R."/>
            <person name="Zhivin O."/>
            <person name="Bayer E.A."/>
            <person name="Brown S.D."/>
        </authorList>
    </citation>
    <scope>NUCLEOTIDE SEQUENCE [LARGE SCALE GENOMIC DNA]</scope>
    <source>
        <strain evidence="6">DSM 2933</strain>
    </source>
</reference>
<comment type="similarity">
    <text evidence="1">Belongs to the methyltransferase superfamily.</text>
</comment>
<protein>
    <submittedName>
        <fullName evidence="5">Methyltransferase type 11</fullName>
    </submittedName>
</protein>
<dbReference type="Proteomes" id="UP000036923">
    <property type="component" value="Unassembled WGS sequence"/>
</dbReference>
<feature type="domain" description="Methyltransferase type 11" evidence="4">
    <location>
        <begin position="48"/>
        <end position="140"/>
    </location>
</feature>
<dbReference type="Pfam" id="PF08241">
    <property type="entry name" value="Methyltransf_11"/>
    <property type="match status" value="1"/>
</dbReference>
<evidence type="ECO:0000313" key="5">
    <source>
        <dbReference type="EMBL" id="KNY26404.1"/>
    </source>
</evidence>
<dbReference type="STRING" id="398512.Bccel_1666"/>
<dbReference type="EMBL" id="LGTC01000001">
    <property type="protein sequence ID" value="KNY26404.1"/>
    <property type="molecule type" value="Genomic_DNA"/>
</dbReference>
<dbReference type="eggNOG" id="COG2226">
    <property type="taxonomic scope" value="Bacteria"/>
</dbReference>
<keyword evidence="6" id="KW-1185">Reference proteome</keyword>
<evidence type="ECO:0000256" key="3">
    <source>
        <dbReference type="ARBA" id="ARBA00022679"/>
    </source>
</evidence>
<keyword evidence="2 5" id="KW-0489">Methyltransferase</keyword>
<dbReference type="CDD" id="cd02440">
    <property type="entry name" value="AdoMet_MTases"/>
    <property type="match status" value="1"/>
</dbReference>
<dbReference type="AlphaFoldDB" id="A0A0L6JKT6"/>
<dbReference type="InterPro" id="IPR029063">
    <property type="entry name" value="SAM-dependent_MTases_sf"/>
</dbReference>
<accession>A0A0L6JKT6</accession>
<evidence type="ECO:0000256" key="1">
    <source>
        <dbReference type="ARBA" id="ARBA00008361"/>
    </source>
</evidence>
<evidence type="ECO:0000256" key="2">
    <source>
        <dbReference type="ARBA" id="ARBA00022603"/>
    </source>
</evidence>
<dbReference type="PANTHER" id="PTHR44942">
    <property type="entry name" value="METHYLTRANSF_11 DOMAIN-CONTAINING PROTEIN"/>
    <property type="match status" value="1"/>
</dbReference>
<dbReference type="RefSeq" id="WP_036941397.1">
    <property type="nucleotide sequence ID" value="NZ_JQKC01000015.1"/>
</dbReference>
<organism evidence="5 6">
    <name type="scientific">Pseudobacteroides cellulosolvens ATCC 35603 = DSM 2933</name>
    <dbReference type="NCBI Taxonomy" id="398512"/>
    <lineage>
        <taxon>Bacteria</taxon>
        <taxon>Bacillati</taxon>
        <taxon>Bacillota</taxon>
        <taxon>Clostridia</taxon>
        <taxon>Eubacteriales</taxon>
        <taxon>Oscillospiraceae</taxon>
        <taxon>Pseudobacteroides</taxon>
    </lineage>
</organism>
<dbReference type="SUPFAM" id="SSF53335">
    <property type="entry name" value="S-adenosyl-L-methionine-dependent methyltransferases"/>
    <property type="match status" value="1"/>
</dbReference>
<keyword evidence="3 5" id="KW-0808">Transferase</keyword>
<comment type="caution">
    <text evidence="5">The sequence shown here is derived from an EMBL/GenBank/DDBJ whole genome shotgun (WGS) entry which is preliminary data.</text>
</comment>
<sequence>MDYKTEQSRSNYNRKAREYENTFDGKFTAPFKQYIYDHINVKDNDNVLDVACGNGRLLNMISKKGRIHGFGIDVSEEMIKTAQKDNNDIVFKVCEANKTPFDDKIFDIITVCCAFHHFVDPEAFMKEAYRILKHGGRLIIADPTAPVIIRQIENVFIPLFKMGDVRIYNKKEMIRFFKNAQFKEIKYYQEGARMVVEGVRG</sequence>
<dbReference type="Gene3D" id="3.40.50.150">
    <property type="entry name" value="Vaccinia Virus protein VP39"/>
    <property type="match status" value="1"/>
</dbReference>
<dbReference type="GO" id="GO:0008757">
    <property type="term" value="F:S-adenosylmethionine-dependent methyltransferase activity"/>
    <property type="evidence" value="ECO:0007669"/>
    <property type="project" value="InterPro"/>
</dbReference>
<evidence type="ECO:0000259" key="4">
    <source>
        <dbReference type="Pfam" id="PF08241"/>
    </source>
</evidence>
<dbReference type="GO" id="GO:0032259">
    <property type="term" value="P:methylation"/>
    <property type="evidence" value="ECO:0007669"/>
    <property type="project" value="UniProtKB-KW"/>
</dbReference>
<dbReference type="PANTHER" id="PTHR44942:SF4">
    <property type="entry name" value="METHYLTRANSFERASE TYPE 11 DOMAIN-CONTAINING PROTEIN"/>
    <property type="match status" value="1"/>
</dbReference>
<dbReference type="InterPro" id="IPR013216">
    <property type="entry name" value="Methyltransf_11"/>
</dbReference>
<dbReference type="InterPro" id="IPR051052">
    <property type="entry name" value="Diverse_substrate_MTase"/>
</dbReference>
<proteinExistence type="inferred from homology"/>
<name>A0A0L6JKT6_9FIRM</name>
<evidence type="ECO:0000313" key="6">
    <source>
        <dbReference type="Proteomes" id="UP000036923"/>
    </source>
</evidence>